<comment type="caution">
    <text evidence="1">The sequence shown here is derived from an EMBL/GenBank/DDBJ whole genome shotgun (WGS) entry which is preliminary data.</text>
</comment>
<proteinExistence type="predicted"/>
<dbReference type="AlphaFoldDB" id="L9XKP3"/>
<accession>L9XKP3</accession>
<protein>
    <submittedName>
        <fullName evidence="1">Uncharacterized protein</fullName>
    </submittedName>
</protein>
<reference evidence="1 2" key="1">
    <citation type="journal article" date="2014" name="PLoS Genet.">
        <title>Phylogenetically driven sequencing of extremely halophilic archaea reveals strategies for static and dynamic osmo-response.</title>
        <authorList>
            <person name="Becker E.A."/>
            <person name="Seitzer P.M."/>
            <person name="Tritt A."/>
            <person name="Larsen D."/>
            <person name="Krusor M."/>
            <person name="Yao A.I."/>
            <person name="Wu D."/>
            <person name="Madern D."/>
            <person name="Eisen J.A."/>
            <person name="Darling A.E."/>
            <person name="Facciotti M.T."/>
        </authorList>
    </citation>
    <scope>NUCLEOTIDE SEQUENCE [LARGE SCALE GENOMIC DNA]</scope>
    <source>
        <strain evidence="1 2">DSM 18795</strain>
    </source>
</reference>
<dbReference type="Proteomes" id="UP000011531">
    <property type="component" value="Unassembled WGS sequence"/>
</dbReference>
<organism evidence="1 2">
    <name type="scientific">Natronococcus jeotgali DSM 18795</name>
    <dbReference type="NCBI Taxonomy" id="1227498"/>
    <lineage>
        <taxon>Archaea</taxon>
        <taxon>Methanobacteriati</taxon>
        <taxon>Methanobacteriota</taxon>
        <taxon>Stenosarchaea group</taxon>
        <taxon>Halobacteria</taxon>
        <taxon>Halobacteriales</taxon>
        <taxon>Natrialbaceae</taxon>
        <taxon>Natronococcus</taxon>
    </lineage>
</organism>
<dbReference type="EMBL" id="AOIA01000078">
    <property type="protein sequence ID" value="ELY61981.1"/>
    <property type="molecule type" value="Genomic_DNA"/>
</dbReference>
<name>L9XKP3_9EURY</name>
<sequence>MSLDDRSARLSVVEGRDQPAIVASVPVLDLACARADRQGLGVVHAHTRDRNDSAPVLGHLAYKAAEREFLALVLSTDGDGATTAVAGTPEQPYPLLAEVALEAPAESARKFASIVRTGRYHQRDAPLTQAFFTADGSERDGAADARLFDRLLQGVTTPRPDATDEIEPGVTVLCIDPVHPRYSQGVRQVVERFIREHEGAAKPSMTVFEPQAVQDTVGMLISEGVEVEHRVWRDLFEFGTGILAPSFEGSEKGAGFGLNSLDQ</sequence>
<evidence type="ECO:0000313" key="2">
    <source>
        <dbReference type="Proteomes" id="UP000011531"/>
    </source>
</evidence>
<gene>
    <name evidence="1" type="ORF">C492_08670</name>
</gene>
<keyword evidence="2" id="KW-1185">Reference proteome</keyword>
<evidence type="ECO:0000313" key="1">
    <source>
        <dbReference type="EMBL" id="ELY61981.1"/>
    </source>
</evidence>